<dbReference type="InterPro" id="IPR002110">
    <property type="entry name" value="Ankyrin_rpt"/>
</dbReference>
<keyword evidence="1" id="KW-0040">ANK repeat</keyword>
<sequence>MSGRLAPCPAISVLRWDVSSVYVQCSYCEGEHRHGVRLPGNRVSHCGSSGNYEFKLPIDEHTQLVWYEIDKAEGCFVNVRTNKNSDRPSTRSDTPGQNGLNLMTKSFSTMNITAEGNKSELAQNLYDHAEEMERIVLPIFRDSNQTGDTAEEDEEVFEQRRILSAISACVTGDMNFMKRYLSTSTETGLFLHGRNMAGNTTLILAVMEMCPEIVSLLLEHCAYVNAVNNYGRSALMEAALWGRRENSLQDGDGHHAVGLGQQVTRNEKERFMRSSKAAADKLPDRNADRRYIVHLLDDVSMKKQDGYGESLSESARSHYRFEKSESDKIIRLLGPIHEYPVPYTSKCVGYLDRGPHFVPVVATSGWASDALPPIEENRPSWIDQVFDIASAVGHVLAPSEYDRDFSGQYKACHAEKKLIAYFIDRHVFLPQNRVDDKRLENAISGAAEELHNTRTIIPCLRYIELEKERAALHQSLLDADIILREEYVDDEEDADLDGEALSEVFERNTQRKKIEKINRRKEIIQVNRRMNNLENHSDVARMKEQEKALDVLLNKQKKHRDVIELSENESSVSIKKAVILVSNDVCDDCKGFIDKVNRHLGLSIVVEQR</sequence>
<dbReference type="InterPro" id="IPR057517">
    <property type="entry name" value="SsdA-like_C"/>
</dbReference>
<dbReference type="AlphaFoldDB" id="A0A6A5VPV7"/>
<gene>
    <name evidence="3" type="ORF">BU23DRAFT_588670</name>
</gene>
<organism evidence="3 4">
    <name type="scientific">Bimuria novae-zelandiae CBS 107.79</name>
    <dbReference type="NCBI Taxonomy" id="1447943"/>
    <lineage>
        <taxon>Eukaryota</taxon>
        <taxon>Fungi</taxon>
        <taxon>Dikarya</taxon>
        <taxon>Ascomycota</taxon>
        <taxon>Pezizomycotina</taxon>
        <taxon>Dothideomycetes</taxon>
        <taxon>Pleosporomycetidae</taxon>
        <taxon>Pleosporales</taxon>
        <taxon>Massarineae</taxon>
        <taxon>Didymosphaeriaceae</taxon>
        <taxon>Bimuria</taxon>
    </lineage>
</organism>
<protein>
    <recommendedName>
        <fullName evidence="2">Single-strand DNA deaminase toxin A-like C-terminal domain-containing protein</fullName>
    </recommendedName>
</protein>
<dbReference type="OrthoDB" id="5337793at2759"/>
<dbReference type="InterPro" id="IPR036770">
    <property type="entry name" value="Ankyrin_rpt-contain_sf"/>
</dbReference>
<evidence type="ECO:0000313" key="4">
    <source>
        <dbReference type="Proteomes" id="UP000800036"/>
    </source>
</evidence>
<reference evidence="3" key="1">
    <citation type="journal article" date="2020" name="Stud. Mycol.">
        <title>101 Dothideomycetes genomes: a test case for predicting lifestyles and emergence of pathogens.</title>
        <authorList>
            <person name="Haridas S."/>
            <person name="Albert R."/>
            <person name="Binder M."/>
            <person name="Bloem J."/>
            <person name="Labutti K."/>
            <person name="Salamov A."/>
            <person name="Andreopoulos B."/>
            <person name="Baker S."/>
            <person name="Barry K."/>
            <person name="Bills G."/>
            <person name="Bluhm B."/>
            <person name="Cannon C."/>
            <person name="Castanera R."/>
            <person name="Culley D."/>
            <person name="Daum C."/>
            <person name="Ezra D."/>
            <person name="Gonzalez J."/>
            <person name="Henrissat B."/>
            <person name="Kuo A."/>
            <person name="Liang C."/>
            <person name="Lipzen A."/>
            <person name="Lutzoni F."/>
            <person name="Magnuson J."/>
            <person name="Mondo S."/>
            <person name="Nolan M."/>
            <person name="Ohm R."/>
            <person name="Pangilinan J."/>
            <person name="Park H.-J."/>
            <person name="Ramirez L."/>
            <person name="Alfaro M."/>
            <person name="Sun H."/>
            <person name="Tritt A."/>
            <person name="Yoshinaga Y."/>
            <person name="Zwiers L.-H."/>
            <person name="Turgeon B."/>
            <person name="Goodwin S."/>
            <person name="Spatafora J."/>
            <person name="Crous P."/>
            <person name="Grigoriev I."/>
        </authorList>
    </citation>
    <scope>NUCLEOTIDE SEQUENCE</scope>
    <source>
        <strain evidence="3">CBS 107.79</strain>
    </source>
</reference>
<dbReference type="EMBL" id="ML976671">
    <property type="protein sequence ID" value="KAF1975327.1"/>
    <property type="molecule type" value="Genomic_DNA"/>
</dbReference>
<feature type="domain" description="Single-strand DNA deaminase toxin A-like C-terminal" evidence="2">
    <location>
        <begin position="362"/>
        <end position="419"/>
    </location>
</feature>
<feature type="repeat" description="ANK" evidence="1">
    <location>
        <begin position="197"/>
        <end position="229"/>
    </location>
</feature>
<evidence type="ECO:0000313" key="3">
    <source>
        <dbReference type="EMBL" id="KAF1975327.1"/>
    </source>
</evidence>
<dbReference type="Proteomes" id="UP000800036">
    <property type="component" value="Unassembled WGS sequence"/>
</dbReference>
<dbReference type="Pfam" id="PF12796">
    <property type="entry name" value="Ank_2"/>
    <property type="match status" value="1"/>
</dbReference>
<dbReference type="Pfam" id="PF24120">
    <property type="entry name" value="SsdA_C"/>
    <property type="match status" value="1"/>
</dbReference>
<evidence type="ECO:0000259" key="2">
    <source>
        <dbReference type="Pfam" id="PF24120"/>
    </source>
</evidence>
<dbReference type="SUPFAM" id="SSF48403">
    <property type="entry name" value="Ankyrin repeat"/>
    <property type="match status" value="1"/>
</dbReference>
<keyword evidence="4" id="KW-1185">Reference proteome</keyword>
<evidence type="ECO:0000256" key="1">
    <source>
        <dbReference type="PROSITE-ProRule" id="PRU00023"/>
    </source>
</evidence>
<accession>A0A6A5VPV7</accession>
<proteinExistence type="predicted"/>
<dbReference type="PROSITE" id="PS50088">
    <property type="entry name" value="ANK_REPEAT"/>
    <property type="match status" value="1"/>
</dbReference>
<dbReference type="Gene3D" id="1.25.40.20">
    <property type="entry name" value="Ankyrin repeat-containing domain"/>
    <property type="match status" value="1"/>
</dbReference>
<name>A0A6A5VPV7_9PLEO</name>